<protein>
    <submittedName>
        <fullName evidence="1">Ein3-binding f-box protein 3</fullName>
    </submittedName>
</protein>
<dbReference type="HOGENOM" id="CLU_2890265_0_0_1"/>
<accession>M1AB50</accession>
<dbReference type="AlphaFoldDB" id="M1AB50"/>
<dbReference type="Proteomes" id="UP000011115">
    <property type="component" value="Unassembled WGS sequence"/>
</dbReference>
<name>M1AB50_SOLTU</name>
<organism evidence="1 2">
    <name type="scientific">Solanum tuberosum</name>
    <name type="common">Potato</name>
    <dbReference type="NCBI Taxonomy" id="4113"/>
    <lineage>
        <taxon>Eukaryota</taxon>
        <taxon>Viridiplantae</taxon>
        <taxon>Streptophyta</taxon>
        <taxon>Embryophyta</taxon>
        <taxon>Tracheophyta</taxon>
        <taxon>Spermatophyta</taxon>
        <taxon>Magnoliopsida</taxon>
        <taxon>eudicotyledons</taxon>
        <taxon>Gunneridae</taxon>
        <taxon>Pentapetalae</taxon>
        <taxon>asterids</taxon>
        <taxon>lamiids</taxon>
        <taxon>Solanales</taxon>
        <taxon>Solanaceae</taxon>
        <taxon>Solanoideae</taxon>
        <taxon>Solaneae</taxon>
        <taxon>Solanum</taxon>
    </lineage>
</organism>
<evidence type="ECO:0000313" key="1">
    <source>
        <dbReference type="EnsemblPlants" id="PGSC0003DMT400018784"/>
    </source>
</evidence>
<evidence type="ECO:0000313" key="2">
    <source>
        <dbReference type="Proteomes" id="UP000011115"/>
    </source>
</evidence>
<keyword evidence="2" id="KW-1185">Reference proteome</keyword>
<reference evidence="1" key="2">
    <citation type="submission" date="2015-06" db="UniProtKB">
        <authorList>
            <consortium name="EnsemblPlants"/>
        </authorList>
    </citation>
    <scope>IDENTIFICATION</scope>
    <source>
        <strain evidence="1">DM1-3 516 R44</strain>
    </source>
</reference>
<dbReference type="Gramene" id="PGSC0003DMT400018784">
    <property type="protein sequence ID" value="PGSC0003DMT400018784"/>
    <property type="gene ID" value="PGSC0003DMG400007281"/>
</dbReference>
<proteinExistence type="predicted"/>
<reference evidence="2" key="1">
    <citation type="journal article" date="2011" name="Nature">
        <title>Genome sequence and analysis of the tuber crop potato.</title>
        <authorList>
            <consortium name="The Potato Genome Sequencing Consortium"/>
        </authorList>
    </citation>
    <scope>NUCLEOTIDE SEQUENCE [LARGE SCALE GENOMIC DNA]</scope>
    <source>
        <strain evidence="2">cv. DM1-3 516 R44</strain>
    </source>
</reference>
<sequence length="63" mass="7073">MGMYIFLLGRGFVSVPLLKISSRRSSRPMKSFLMNASLRYSNVFPVAKREVLVVVFPSAGLCF</sequence>
<dbReference type="EnsemblPlants" id="PGSC0003DMT400018784">
    <property type="protein sequence ID" value="PGSC0003DMT400018784"/>
    <property type="gene ID" value="PGSC0003DMG400007281"/>
</dbReference>